<gene>
    <name evidence="1" type="ORF">BDN72DRAFT_797021</name>
</gene>
<dbReference type="EMBL" id="ML208339">
    <property type="protein sequence ID" value="TFK69013.1"/>
    <property type="molecule type" value="Genomic_DNA"/>
</dbReference>
<protein>
    <submittedName>
        <fullName evidence="1">Winged helix DNA-binding domain-containing protein</fullName>
    </submittedName>
</protein>
<keyword evidence="1" id="KW-0238">DNA-binding</keyword>
<proteinExistence type="predicted"/>
<evidence type="ECO:0000313" key="1">
    <source>
        <dbReference type="EMBL" id="TFK69013.1"/>
    </source>
</evidence>
<organism evidence="1 2">
    <name type="scientific">Pluteus cervinus</name>
    <dbReference type="NCBI Taxonomy" id="181527"/>
    <lineage>
        <taxon>Eukaryota</taxon>
        <taxon>Fungi</taxon>
        <taxon>Dikarya</taxon>
        <taxon>Basidiomycota</taxon>
        <taxon>Agaricomycotina</taxon>
        <taxon>Agaricomycetes</taxon>
        <taxon>Agaricomycetidae</taxon>
        <taxon>Agaricales</taxon>
        <taxon>Pluteineae</taxon>
        <taxon>Pluteaceae</taxon>
        <taxon>Pluteus</taxon>
    </lineage>
</organism>
<name>A0ACD3ATI3_9AGAR</name>
<accession>A0ACD3ATI3</accession>
<reference evidence="1 2" key="1">
    <citation type="journal article" date="2019" name="Nat. Ecol. Evol.">
        <title>Megaphylogeny resolves global patterns of mushroom evolution.</title>
        <authorList>
            <person name="Varga T."/>
            <person name="Krizsan K."/>
            <person name="Foldi C."/>
            <person name="Dima B."/>
            <person name="Sanchez-Garcia M."/>
            <person name="Sanchez-Ramirez S."/>
            <person name="Szollosi G.J."/>
            <person name="Szarkandi J.G."/>
            <person name="Papp V."/>
            <person name="Albert L."/>
            <person name="Andreopoulos W."/>
            <person name="Angelini C."/>
            <person name="Antonin V."/>
            <person name="Barry K.W."/>
            <person name="Bougher N.L."/>
            <person name="Buchanan P."/>
            <person name="Buyck B."/>
            <person name="Bense V."/>
            <person name="Catcheside P."/>
            <person name="Chovatia M."/>
            <person name="Cooper J."/>
            <person name="Damon W."/>
            <person name="Desjardin D."/>
            <person name="Finy P."/>
            <person name="Geml J."/>
            <person name="Haridas S."/>
            <person name="Hughes K."/>
            <person name="Justo A."/>
            <person name="Karasinski D."/>
            <person name="Kautmanova I."/>
            <person name="Kiss B."/>
            <person name="Kocsube S."/>
            <person name="Kotiranta H."/>
            <person name="LaButti K.M."/>
            <person name="Lechner B.E."/>
            <person name="Liimatainen K."/>
            <person name="Lipzen A."/>
            <person name="Lukacs Z."/>
            <person name="Mihaltcheva S."/>
            <person name="Morgado L.N."/>
            <person name="Niskanen T."/>
            <person name="Noordeloos M.E."/>
            <person name="Ohm R.A."/>
            <person name="Ortiz-Santana B."/>
            <person name="Ovrebo C."/>
            <person name="Racz N."/>
            <person name="Riley R."/>
            <person name="Savchenko A."/>
            <person name="Shiryaev A."/>
            <person name="Soop K."/>
            <person name="Spirin V."/>
            <person name="Szebenyi C."/>
            <person name="Tomsovsky M."/>
            <person name="Tulloss R.E."/>
            <person name="Uehling J."/>
            <person name="Grigoriev I.V."/>
            <person name="Vagvolgyi C."/>
            <person name="Papp T."/>
            <person name="Martin F.M."/>
            <person name="Miettinen O."/>
            <person name="Hibbett D.S."/>
            <person name="Nagy L.G."/>
        </authorList>
    </citation>
    <scope>NUCLEOTIDE SEQUENCE [LARGE SCALE GENOMIC DNA]</scope>
    <source>
        <strain evidence="1 2">NL-1719</strain>
    </source>
</reference>
<sequence>MPSTADFVKKLYRMLGDQSNQHIVCWGPNGDCFVVKDMNEFTKTVLPRLFKHSNFASFVRQLNKYDFHKVKNADDSQFGEQSWVFRHPDFNVNRPDALENIRRKVPTAARNKAAASEPHLHHHHHHRRSSSRPLSPSPTPSVDSSHADQCFPLTSLSTAGPLLPNQLQVDALQTQVRMINDHQDEMLVRVRGLERNYQQLLVEMVGFQRQIAQQDNLLQSLLQGWLSGDMQPPATLMNSVGMTNPVALSGQLGLGE</sequence>
<dbReference type="Proteomes" id="UP000308600">
    <property type="component" value="Unassembled WGS sequence"/>
</dbReference>
<evidence type="ECO:0000313" key="2">
    <source>
        <dbReference type="Proteomes" id="UP000308600"/>
    </source>
</evidence>
<keyword evidence="2" id="KW-1185">Reference proteome</keyword>